<evidence type="ECO:0000313" key="2">
    <source>
        <dbReference type="EMBL" id="MDF6100003.1"/>
    </source>
</evidence>
<accession>A0AAX3TB57</accession>
<keyword evidence="1" id="KW-0812">Transmembrane</keyword>
<evidence type="ECO:0000313" key="5">
    <source>
        <dbReference type="Proteomes" id="UP001213504"/>
    </source>
</evidence>
<feature type="transmembrane region" description="Helical" evidence="1">
    <location>
        <begin position="7"/>
        <end position="26"/>
    </location>
</feature>
<gene>
    <name evidence="2" type="ORF">L2299_02945</name>
    <name evidence="3" type="ORF">P9A14_08375</name>
</gene>
<dbReference type="EMBL" id="JAKJLQ010000002">
    <property type="protein sequence ID" value="MDF6100003.1"/>
    <property type="molecule type" value="Genomic_DNA"/>
</dbReference>
<name>A0AAX3TB57_9ACTN</name>
<sequence length="49" mass="5158">MKLSSKVWSAVGVLLIALALAIWFVVVPSATKFPSKTTAAAICARRAGR</sequence>
<evidence type="ECO:0000256" key="1">
    <source>
        <dbReference type="SAM" id="Phobius"/>
    </source>
</evidence>
<evidence type="ECO:0000313" key="3">
    <source>
        <dbReference type="EMBL" id="WFP26492.1"/>
    </source>
</evidence>
<organism evidence="3 5">
    <name type="scientific">Gordonia hongkongensis</name>
    <dbReference type="NCBI Taxonomy" id="1701090"/>
    <lineage>
        <taxon>Bacteria</taxon>
        <taxon>Bacillati</taxon>
        <taxon>Actinomycetota</taxon>
        <taxon>Actinomycetes</taxon>
        <taxon>Mycobacteriales</taxon>
        <taxon>Gordoniaceae</taxon>
        <taxon>Gordonia</taxon>
    </lineage>
</organism>
<reference evidence="2" key="1">
    <citation type="journal article" date="2022" name="Data Brief">
        <title>Draft genome sequence data of Gordonia hongkongensis strain EUFUS-Z928 isolated from the octocoral Eunicea fusca.</title>
        <authorList>
            <person name="Sanchez-Suarez J."/>
            <person name="Diaz L."/>
            <person name="Melo-Bolivar J."/>
            <person name="Villamil L."/>
        </authorList>
    </citation>
    <scope>NUCLEOTIDE SEQUENCE</scope>
    <source>
        <strain evidence="2">EUFUS-Z928</strain>
    </source>
</reference>
<keyword evidence="4" id="KW-1185">Reference proteome</keyword>
<proteinExistence type="predicted"/>
<protein>
    <submittedName>
        <fullName evidence="3">Uncharacterized protein</fullName>
    </submittedName>
</protein>
<dbReference type="EMBL" id="CP121270">
    <property type="protein sequence ID" value="WFP26492.1"/>
    <property type="molecule type" value="Genomic_DNA"/>
</dbReference>
<reference evidence="2" key="2">
    <citation type="submission" date="2022-01" db="EMBL/GenBank/DDBJ databases">
        <authorList>
            <person name="Sanchez-Suarez J."/>
            <person name="Villamil L."/>
            <person name="Diaz L.E."/>
        </authorList>
    </citation>
    <scope>NUCLEOTIDE SEQUENCE</scope>
    <source>
        <strain evidence="2">EUFUS-Z928</strain>
    </source>
</reference>
<keyword evidence="1" id="KW-0472">Membrane</keyword>
<evidence type="ECO:0000313" key="4">
    <source>
        <dbReference type="Proteomes" id="UP001152308"/>
    </source>
</evidence>
<dbReference type="AlphaFoldDB" id="A0AAX3TB57"/>
<dbReference type="Proteomes" id="UP001213504">
    <property type="component" value="Chromosome"/>
</dbReference>
<keyword evidence="1" id="KW-1133">Transmembrane helix</keyword>
<dbReference type="Proteomes" id="UP001152308">
    <property type="component" value="Unassembled WGS sequence"/>
</dbReference>
<reference evidence="3" key="3">
    <citation type="submission" date="2023-04" db="EMBL/GenBank/DDBJ databases">
        <title>Complete genome sequence of a phthalic acid esters degrading bacterial strain.</title>
        <authorList>
            <person name="Weng L."/>
            <person name="Jia Y."/>
            <person name="Ren L."/>
        </authorList>
    </citation>
    <scope>NUCLEOTIDE SEQUENCE</scope>
    <source>
        <strain evidence="3">RL-LY01</strain>
    </source>
</reference>
<dbReference type="RefSeq" id="WP_165630249.1">
    <property type="nucleotide sequence ID" value="NZ_CP121270.1"/>
</dbReference>